<dbReference type="PANTHER" id="PTHR48090">
    <property type="entry name" value="UNDECAPRENYL-PHOSPHATE 4-DEOXY-4-FORMAMIDO-L-ARABINOSE TRANSFERASE-RELATED"/>
    <property type="match status" value="1"/>
</dbReference>
<dbReference type="InterPro" id="IPR001173">
    <property type="entry name" value="Glyco_trans_2-like"/>
</dbReference>
<keyword evidence="4" id="KW-0808">Transferase</keyword>
<keyword evidence="5" id="KW-1185">Reference proteome</keyword>
<sequence length="316" mass="34281">MSPSSRRPTPPTGAPSPTVTVVIPALNEEDNLPLVLENLPPVDQVVVVDGRSDDDTVAVAREVRPDVVVVRQTRSGKGNALACGFAAATGDIVVTVNADGSADPGEILRFVDALLSGAEAAHGSRFRYGGEHRDARPVERLGHAVLSRIVNLLFGTRYTDLSCGYNAYWRELLPVLDLPGPDVPGLRRGRRAWGDGPEIETLITIRMATRGLRVVEVATVGYPRIYGDRQRRLLPVAVRMVRTVAIEYARRRRRVRIHPAGRPSPGATAGATPAPEAVAPDQQAGRHGARHSVPVPPRPRRRSAPRIVRGERRDNL</sequence>
<dbReference type="InterPro" id="IPR050256">
    <property type="entry name" value="Glycosyltransferase_2"/>
</dbReference>
<accession>A0A1K0FP95</accession>
<proteinExistence type="inferred from homology"/>
<dbReference type="Proteomes" id="UP000182486">
    <property type="component" value="Unassembled WGS sequence"/>
</dbReference>
<feature type="domain" description="Glycosyltransferase 2-like" evidence="3">
    <location>
        <begin position="20"/>
        <end position="173"/>
    </location>
</feature>
<dbReference type="EMBL" id="MEIA01000093">
    <property type="protein sequence ID" value="OJF14609.1"/>
    <property type="molecule type" value="Genomic_DNA"/>
</dbReference>
<gene>
    <name evidence="4" type="ORF">BG844_08955</name>
</gene>
<feature type="region of interest" description="Disordered" evidence="2">
    <location>
        <begin position="256"/>
        <end position="316"/>
    </location>
</feature>
<dbReference type="GO" id="GO:0016740">
    <property type="term" value="F:transferase activity"/>
    <property type="evidence" value="ECO:0007669"/>
    <property type="project" value="UniProtKB-KW"/>
</dbReference>
<comment type="similarity">
    <text evidence="1">Belongs to the glycosyltransferase 2 family.</text>
</comment>
<dbReference type="AlphaFoldDB" id="A0A1K0FP95"/>
<dbReference type="Pfam" id="PF00535">
    <property type="entry name" value="Glycos_transf_2"/>
    <property type="match status" value="1"/>
</dbReference>
<dbReference type="CDD" id="cd04179">
    <property type="entry name" value="DPM_DPG-synthase_like"/>
    <property type="match status" value="1"/>
</dbReference>
<feature type="compositionally biased region" description="Low complexity" evidence="2">
    <location>
        <begin position="260"/>
        <end position="280"/>
    </location>
</feature>
<organism evidence="4 5">
    <name type="scientific">Couchioplanes caeruleus subsp. caeruleus</name>
    <dbReference type="NCBI Taxonomy" id="56427"/>
    <lineage>
        <taxon>Bacteria</taxon>
        <taxon>Bacillati</taxon>
        <taxon>Actinomycetota</taxon>
        <taxon>Actinomycetes</taxon>
        <taxon>Micromonosporales</taxon>
        <taxon>Micromonosporaceae</taxon>
        <taxon>Couchioplanes</taxon>
    </lineage>
</organism>
<evidence type="ECO:0000313" key="4">
    <source>
        <dbReference type="EMBL" id="OJF14609.1"/>
    </source>
</evidence>
<evidence type="ECO:0000259" key="3">
    <source>
        <dbReference type="Pfam" id="PF00535"/>
    </source>
</evidence>
<evidence type="ECO:0000313" key="5">
    <source>
        <dbReference type="Proteomes" id="UP000182486"/>
    </source>
</evidence>
<dbReference type="Gene3D" id="3.90.550.10">
    <property type="entry name" value="Spore Coat Polysaccharide Biosynthesis Protein SpsA, Chain A"/>
    <property type="match status" value="1"/>
</dbReference>
<evidence type="ECO:0000256" key="2">
    <source>
        <dbReference type="SAM" id="MobiDB-lite"/>
    </source>
</evidence>
<comment type="caution">
    <text evidence="4">The sequence shown here is derived from an EMBL/GenBank/DDBJ whole genome shotgun (WGS) entry which is preliminary data.</text>
</comment>
<name>A0A1K0FP95_9ACTN</name>
<dbReference type="SUPFAM" id="SSF53448">
    <property type="entry name" value="Nucleotide-diphospho-sugar transferases"/>
    <property type="match status" value="1"/>
</dbReference>
<dbReference type="InterPro" id="IPR029044">
    <property type="entry name" value="Nucleotide-diphossugar_trans"/>
</dbReference>
<dbReference type="PANTHER" id="PTHR48090:SF7">
    <property type="entry name" value="RFBJ PROTEIN"/>
    <property type="match status" value="1"/>
</dbReference>
<reference evidence="4 5" key="1">
    <citation type="submission" date="2016-09" db="EMBL/GenBank/DDBJ databases">
        <title>Couchioplanes caeruleus draft genome sequence.</title>
        <authorList>
            <person name="Sheehan J."/>
            <person name="Caffrey P."/>
        </authorList>
    </citation>
    <scope>NUCLEOTIDE SEQUENCE [LARGE SCALE GENOMIC DNA]</scope>
    <source>
        <strain evidence="4 5">DSM 43634</strain>
    </source>
</reference>
<evidence type="ECO:0000256" key="1">
    <source>
        <dbReference type="ARBA" id="ARBA00006739"/>
    </source>
</evidence>
<protein>
    <submittedName>
        <fullName evidence="4">Glycosyl transferase</fullName>
    </submittedName>
</protein>